<protein>
    <submittedName>
        <fullName evidence="2">Transposase</fullName>
    </submittedName>
</protein>
<accession>A0ABT6D5T8</accession>
<dbReference type="InterPro" id="IPR009057">
    <property type="entry name" value="Homeodomain-like_sf"/>
</dbReference>
<comment type="caution">
    <text evidence="2">The sequence shown here is derived from an EMBL/GenBank/DDBJ whole genome shotgun (WGS) entry which is preliminary data.</text>
</comment>
<dbReference type="InterPro" id="IPR002514">
    <property type="entry name" value="Transposase_8"/>
</dbReference>
<dbReference type="SUPFAM" id="SSF46689">
    <property type="entry name" value="Homeodomain-like"/>
    <property type="match status" value="1"/>
</dbReference>
<feature type="coiled-coil region" evidence="1">
    <location>
        <begin position="52"/>
        <end position="79"/>
    </location>
</feature>
<organism evidence="2 3">
    <name type="scientific">Weissella fermenti</name>
    <dbReference type="NCBI Taxonomy" id="2987699"/>
    <lineage>
        <taxon>Bacteria</taxon>
        <taxon>Bacillati</taxon>
        <taxon>Bacillota</taxon>
        <taxon>Bacilli</taxon>
        <taxon>Lactobacillales</taxon>
        <taxon>Lactobacillaceae</taxon>
        <taxon>Weissella</taxon>
    </lineage>
</organism>
<dbReference type="Pfam" id="PF01527">
    <property type="entry name" value="HTH_Tnp_1"/>
    <property type="match status" value="1"/>
</dbReference>
<evidence type="ECO:0000313" key="3">
    <source>
        <dbReference type="Proteomes" id="UP001146336"/>
    </source>
</evidence>
<sequence length="86" mass="9919">MVTRYEEDFKKSIVEMVKAGRRPDELSKEYSPSADSIRNWIKNYSPVEVNGESVSADELKKLRKELAILKEENEILKRAAVLLAKH</sequence>
<keyword evidence="3" id="KW-1185">Reference proteome</keyword>
<dbReference type="RefSeq" id="WP_199404204.1">
    <property type="nucleotide sequence ID" value="NZ_JAOZFC020000004.1"/>
</dbReference>
<gene>
    <name evidence="2" type="ORF">OIT47_011560</name>
</gene>
<name>A0ABT6D5T8_9LACO</name>
<reference evidence="2" key="1">
    <citation type="submission" date="2023-03" db="EMBL/GenBank/DDBJ databases">
        <title>Comparative genomics of Weissella fermenti BK2, and weissella type species.</title>
        <authorList>
            <person name="Lee J.K."/>
            <person name="Baek J.H."/>
            <person name="Kim J.M."/>
            <person name="Choi D.G."/>
            <person name="Jeon C.O."/>
        </authorList>
    </citation>
    <scope>NUCLEOTIDE SEQUENCE</scope>
    <source>
        <strain evidence="2">BK2</strain>
    </source>
</reference>
<evidence type="ECO:0000256" key="1">
    <source>
        <dbReference type="SAM" id="Coils"/>
    </source>
</evidence>
<proteinExistence type="predicted"/>
<dbReference type="EMBL" id="JAOZFC020000004">
    <property type="protein sequence ID" value="MDF9300898.1"/>
    <property type="molecule type" value="Genomic_DNA"/>
</dbReference>
<evidence type="ECO:0000313" key="2">
    <source>
        <dbReference type="EMBL" id="MDF9300898.1"/>
    </source>
</evidence>
<keyword evidence="1" id="KW-0175">Coiled coil</keyword>
<dbReference type="Proteomes" id="UP001146336">
    <property type="component" value="Unassembled WGS sequence"/>
</dbReference>